<dbReference type="SUPFAM" id="SSF53474">
    <property type="entry name" value="alpha/beta-Hydrolases"/>
    <property type="match status" value="1"/>
</dbReference>
<evidence type="ECO:0008006" key="5">
    <source>
        <dbReference type="Google" id="ProtNLM"/>
    </source>
</evidence>
<dbReference type="KEGG" id="mass:CR152_16520"/>
<evidence type="ECO:0000256" key="2">
    <source>
        <dbReference type="SAM" id="Phobius"/>
    </source>
</evidence>
<proteinExistence type="predicted"/>
<dbReference type="PANTHER" id="PTHR32015">
    <property type="entry name" value="FASTING INDUCED LIPASE"/>
    <property type="match status" value="1"/>
</dbReference>
<dbReference type="InterPro" id="IPR029058">
    <property type="entry name" value="AB_hydrolase_fold"/>
</dbReference>
<dbReference type="InterPro" id="IPR002918">
    <property type="entry name" value="Lipase_EstA/Esterase_EstB"/>
</dbReference>
<sequence>MRGLTTPLIVSNNVVGRTAQSQPGSSPGESAHWSSQARQAPFTDPQQTEIYMRHSFRAATSALALGLFAAGVVLSGAAMAQEPVIFVHGYSGSSSNFDAMAARFAASGYPRSKLYGFNYNSMMSSDRTSAASLNSFINSVRANNGNQPVSVIAHSNGGLVVRWQRAKLGGAAGMRRFITLGTPHKGTTSAYGCYSPACYDMRPGSSFITQLAGAGCDRSLWSANDGVILPARNAQCGVSVQTASVGHISMLTDASVYNQVRAQLP</sequence>
<dbReference type="GO" id="GO:0016298">
    <property type="term" value="F:lipase activity"/>
    <property type="evidence" value="ECO:0007669"/>
    <property type="project" value="TreeGrafter"/>
</dbReference>
<dbReference type="GO" id="GO:0016042">
    <property type="term" value="P:lipid catabolic process"/>
    <property type="evidence" value="ECO:0007669"/>
    <property type="project" value="InterPro"/>
</dbReference>
<keyword evidence="2" id="KW-0472">Membrane</keyword>
<reference evidence="3" key="1">
    <citation type="submission" date="2017-10" db="EMBL/GenBank/DDBJ databases">
        <title>Massilia psychrophilum sp. nov., a novel purple-pigmented bacterium isolated from Tianshan glacier, Xinjiang Municipality, China.</title>
        <authorList>
            <person name="Wang H."/>
        </authorList>
    </citation>
    <scope>NUCLEOTIDE SEQUENCE [LARGE SCALE GENOMIC DNA]</scope>
    <source>
        <strain evidence="3">B2</strain>
    </source>
</reference>
<name>A0A2D2DLV0_9BURK</name>
<organism evidence="3 4">
    <name type="scientific">Massilia violaceinigra</name>
    <dbReference type="NCBI Taxonomy" id="2045208"/>
    <lineage>
        <taxon>Bacteria</taxon>
        <taxon>Pseudomonadati</taxon>
        <taxon>Pseudomonadota</taxon>
        <taxon>Betaproteobacteria</taxon>
        <taxon>Burkholderiales</taxon>
        <taxon>Oxalobacteraceae</taxon>
        <taxon>Telluria group</taxon>
        <taxon>Massilia</taxon>
    </lineage>
</organism>
<feature type="region of interest" description="Disordered" evidence="1">
    <location>
        <begin position="15"/>
        <end position="39"/>
    </location>
</feature>
<dbReference type="Gene3D" id="3.40.50.1820">
    <property type="entry name" value="alpha/beta hydrolase"/>
    <property type="match status" value="1"/>
</dbReference>
<evidence type="ECO:0000256" key="1">
    <source>
        <dbReference type="SAM" id="MobiDB-lite"/>
    </source>
</evidence>
<keyword evidence="4" id="KW-1185">Reference proteome</keyword>
<protein>
    <recommendedName>
        <fullName evidence="5">Lipase</fullName>
    </recommendedName>
</protein>
<evidence type="ECO:0000313" key="4">
    <source>
        <dbReference type="Proteomes" id="UP000229897"/>
    </source>
</evidence>
<dbReference type="Pfam" id="PF01674">
    <property type="entry name" value="Lipase_2"/>
    <property type="match status" value="1"/>
</dbReference>
<dbReference type="Proteomes" id="UP000229897">
    <property type="component" value="Chromosome"/>
</dbReference>
<accession>A0A2D2DLV0</accession>
<dbReference type="AlphaFoldDB" id="A0A2D2DLV0"/>
<evidence type="ECO:0000313" key="3">
    <source>
        <dbReference type="EMBL" id="ATQ75958.1"/>
    </source>
</evidence>
<keyword evidence="2" id="KW-1133">Transmembrane helix</keyword>
<dbReference type="PANTHER" id="PTHR32015:SF1">
    <property type="entry name" value="LIPASE"/>
    <property type="match status" value="1"/>
</dbReference>
<feature type="transmembrane region" description="Helical" evidence="2">
    <location>
        <begin position="62"/>
        <end position="80"/>
    </location>
</feature>
<dbReference type="EMBL" id="CP024608">
    <property type="protein sequence ID" value="ATQ75958.1"/>
    <property type="molecule type" value="Genomic_DNA"/>
</dbReference>
<keyword evidence="2" id="KW-0812">Transmembrane</keyword>
<gene>
    <name evidence="3" type="ORF">CR152_16520</name>
</gene>